<reference evidence="6 7" key="1">
    <citation type="submission" date="2019-10" db="EMBL/GenBank/DDBJ databases">
        <authorList>
            <person name="Wang R."/>
        </authorList>
    </citation>
    <scope>NUCLEOTIDE SEQUENCE [LARGE SCALE GENOMIC DNA]</scope>
    <source>
        <strain evidence="6 7">ATCC 19377</strain>
    </source>
</reference>
<dbReference type="GO" id="GO:0016787">
    <property type="term" value="F:hydrolase activity"/>
    <property type="evidence" value="ECO:0007669"/>
    <property type="project" value="UniProtKB-KW"/>
</dbReference>
<accession>A0A5P9XT86</accession>
<dbReference type="Pfam" id="PF08706">
    <property type="entry name" value="D5_N"/>
    <property type="match status" value="1"/>
</dbReference>
<evidence type="ECO:0000256" key="2">
    <source>
        <dbReference type="ARBA" id="ARBA00022801"/>
    </source>
</evidence>
<keyword evidence="1" id="KW-0547">Nucleotide-binding</keyword>
<name>A0A5P9XT86_ACITH</name>
<organism evidence="6 7">
    <name type="scientific">Acidithiobacillus thiooxidans ATCC 19377</name>
    <dbReference type="NCBI Taxonomy" id="637390"/>
    <lineage>
        <taxon>Bacteria</taxon>
        <taxon>Pseudomonadati</taxon>
        <taxon>Pseudomonadota</taxon>
        <taxon>Acidithiobacillia</taxon>
        <taxon>Acidithiobacillales</taxon>
        <taxon>Acidithiobacillaceae</taxon>
        <taxon>Acidithiobacillus</taxon>
    </lineage>
</organism>
<dbReference type="PROSITE" id="PS51206">
    <property type="entry name" value="SF3_HELICASE_1"/>
    <property type="match status" value="1"/>
</dbReference>
<dbReference type="InterPro" id="IPR027417">
    <property type="entry name" value="P-loop_NTPase"/>
</dbReference>
<keyword evidence="2" id="KW-0378">Hydrolase</keyword>
<dbReference type="Proteomes" id="UP000363590">
    <property type="component" value="Chromosome"/>
</dbReference>
<dbReference type="InterPro" id="IPR045455">
    <property type="entry name" value="NrS-1_pol-like_helicase"/>
</dbReference>
<dbReference type="InterPro" id="IPR014818">
    <property type="entry name" value="Phage/plasmid_primase_P4_C"/>
</dbReference>
<dbReference type="KEGG" id="atx:GCD22_02849"/>
<dbReference type="InterPro" id="IPR051620">
    <property type="entry name" value="ORF904-like_C"/>
</dbReference>
<keyword evidence="3" id="KW-0347">Helicase</keyword>
<dbReference type="EMBL" id="CP045571">
    <property type="protein sequence ID" value="QFX96988.1"/>
    <property type="molecule type" value="Genomic_DNA"/>
</dbReference>
<dbReference type="Pfam" id="PF03288">
    <property type="entry name" value="Pox_D5"/>
    <property type="match status" value="1"/>
</dbReference>
<dbReference type="GO" id="GO:0005524">
    <property type="term" value="F:ATP binding"/>
    <property type="evidence" value="ECO:0007669"/>
    <property type="project" value="UniProtKB-KW"/>
</dbReference>
<evidence type="ECO:0000256" key="4">
    <source>
        <dbReference type="ARBA" id="ARBA00022840"/>
    </source>
</evidence>
<dbReference type="GO" id="GO:0004386">
    <property type="term" value="F:helicase activity"/>
    <property type="evidence" value="ECO:0007669"/>
    <property type="project" value="UniProtKB-KW"/>
</dbReference>
<dbReference type="GeneID" id="60697086"/>
<feature type="domain" description="SF3 helicase" evidence="5">
    <location>
        <begin position="157"/>
        <end position="311"/>
    </location>
</feature>
<evidence type="ECO:0000313" key="7">
    <source>
        <dbReference type="Proteomes" id="UP000363590"/>
    </source>
</evidence>
<dbReference type="InterPro" id="IPR014015">
    <property type="entry name" value="Helicase_SF3_DNA-vir"/>
</dbReference>
<dbReference type="SMART" id="SM00885">
    <property type="entry name" value="D5_N"/>
    <property type="match status" value="1"/>
</dbReference>
<evidence type="ECO:0000259" key="5">
    <source>
        <dbReference type="PROSITE" id="PS51206"/>
    </source>
</evidence>
<dbReference type="RefSeq" id="WP_153940825.1">
    <property type="nucleotide sequence ID" value="NZ_CP045571.1"/>
</dbReference>
<dbReference type="NCBIfam" id="TIGR01613">
    <property type="entry name" value="primase_Cterm"/>
    <property type="match status" value="1"/>
</dbReference>
<evidence type="ECO:0000256" key="1">
    <source>
        <dbReference type="ARBA" id="ARBA00022741"/>
    </source>
</evidence>
<dbReference type="Gene3D" id="3.40.50.300">
    <property type="entry name" value="P-loop containing nucleotide triphosphate hydrolases"/>
    <property type="match status" value="1"/>
</dbReference>
<dbReference type="SUPFAM" id="SSF52540">
    <property type="entry name" value="P-loop containing nucleoside triphosphate hydrolases"/>
    <property type="match status" value="1"/>
</dbReference>
<dbReference type="InterPro" id="IPR006500">
    <property type="entry name" value="Helicase_put_C_phage/plasmid"/>
</dbReference>
<proteinExistence type="predicted"/>
<dbReference type="AlphaFoldDB" id="A0A5P9XT86"/>
<evidence type="ECO:0000313" key="6">
    <source>
        <dbReference type="EMBL" id="QFX96988.1"/>
    </source>
</evidence>
<keyword evidence="4" id="KW-0067">ATP-binding</keyword>
<dbReference type="PANTHER" id="PTHR35372:SF2">
    <property type="entry name" value="SF3 HELICASE DOMAIN-CONTAINING PROTEIN"/>
    <property type="match status" value="1"/>
</dbReference>
<sequence length="437" mass="48909">MAVLPGAKPAGEKLELDHGHLAALLTAGPDILYNGGCFFEFQDGIWKEIPEEIMLQKAERITREVGMAVTASRIAGMLKLATGQAYRPVQWNQSGRRDVCVSNGILQHHGGEWHLRDYQREDYRRIRLPITYKPDATAPRFEQFLSEVFAGASDASDRALALLEYMGLSLTTTTEYERALMLIGSGGNGKSKVLNLLQSMVGEDYRVAVELSQLNNRFQQSHLDGKLINVISETSTDGEMPDSTVKKIISGETLTAERKFKDAFDFRPVCKLWITTNHLPSTRDFSDGLFRRFTILQFQNRFAPEVADTRLDAKLRAETSGVLNLLLESLAGVYERGRVTIPPSSTEAAKSWRVSSDQVLQFLDEAVTHDPQAITPSNDMYLTYQTWADSAGIYRKLNRKNFTLRLGAHGIENGKHMGTRSFYGIRPRLASDLGGWL</sequence>
<dbReference type="Pfam" id="PF19263">
    <property type="entry name" value="DUF5906"/>
    <property type="match status" value="1"/>
</dbReference>
<dbReference type="InterPro" id="IPR004968">
    <property type="entry name" value="DNA_primase/NTPase_C"/>
</dbReference>
<dbReference type="PANTHER" id="PTHR35372">
    <property type="entry name" value="ATP BINDING PROTEIN-RELATED"/>
    <property type="match status" value="1"/>
</dbReference>
<protein>
    <submittedName>
        <fullName evidence="6">Phage/plasmid primase P4</fullName>
    </submittedName>
</protein>
<evidence type="ECO:0000256" key="3">
    <source>
        <dbReference type="ARBA" id="ARBA00022806"/>
    </source>
</evidence>
<gene>
    <name evidence="6" type="primary">mimi_l206</name>
    <name evidence="6" type="ORF">GCD22_02849</name>
</gene>